<dbReference type="Pfam" id="PF00106">
    <property type="entry name" value="adh_short"/>
    <property type="match status" value="1"/>
</dbReference>
<reference evidence="5 6" key="1">
    <citation type="journal article" date="2011" name="BMC Genomics">
        <title>Comparative genomics reveals diversity among xanthomonads infecting tomato and pepper.</title>
        <authorList>
            <person name="Potnis N."/>
            <person name="Krasileva K."/>
            <person name="Chow V."/>
            <person name="Almeida N.F."/>
            <person name="Patil P.B."/>
            <person name="Ryan R.P."/>
            <person name="Sharlach M."/>
            <person name="Behlau F."/>
            <person name="Dow J.M."/>
            <person name="Momol M.T."/>
            <person name="White F.F."/>
            <person name="Preston J.F."/>
            <person name="Vinatzer B.A."/>
            <person name="Koebnik R."/>
            <person name="Setubal J.C."/>
            <person name="Norman D.J."/>
            <person name="Staskawicz B.J."/>
            <person name="Jones J.B."/>
        </authorList>
    </citation>
    <scope>NUCLEOTIDE SEQUENCE [LARGE SCALE GENOMIC DNA]</scope>
    <source>
        <strain evidence="5 6">ATCC 35937</strain>
    </source>
</reference>
<protein>
    <recommendedName>
        <fullName evidence="4">Ketoreductase domain-containing protein</fullName>
    </recommendedName>
</protein>
<comment type="similarity">
    <text evidence="1 3">Belongs to the short-chain dehydrogenases/reductases (SDR) family.</text>
</comment>
<dbReference type="EMBL" id="AEQV01000136">
    <property type="protein sequence ID" value="EGD08312.1"/>
    <property type="molecule type" value="Genomic_DNA"/>
</dbReference>
<dbReference type="InterPro" id="IPR057326">
    <property type="entry name" value="KR_dom"/>
</dbReference>
<gene>
    <name evidence="5" type="ORF">XVE_3462</name>
</gene>
<dbReference type="PRINTS" id="PR00080">
    <property type="entry name" value="SDRFAMILY"/>
</dbReference>
<evidence type="ECO:0000313" key="6">
    <source>
        <dbReference type="Proteomes" id="UP000003299"/>
    </source>
</evidence>
<dbReference type="Gene3D" id="3.40.50.720">
    <property type="entry name" value="NAD(P)-binding Rossmann-like Domain"/>
    <property type="match status" value="1"/>
</dbReference>
<dbReference type="GO" id="GO:0016491">
    <property type="term" value="F:oxidoreductase activity"/>
    <property type="evidence" value="ECO:0007669"/>
    <property type="project" value="UniProtKB-KW"/>
</dbReference>
<dbReference type="InterPro" id="IPR002347">
    <property type="entry name" value="SDR_fam"/>
</dbReference>
<dbReference type="PANTHER" id="PTHR42879">
    <property type="entry name" value="3-OXOACYL-(ACYL-CARRIER-PROTEIN) REDUCTASE"/>
    <property type="match status" value="1"/>
</dbReference>
<dbReference type="InterPro" id="IPR036291">
    <property type="entry name" value="NAD(P)-bd_dom_sf"/>
</dbReference>
<evidence type="ECO:0000259" key="4">
    <source>
        <dbReference type="SMART" id="SM00822"/>
    </source>
</evidence>
<dbReference type="Proteomes" id="UP000003299">
    <property type="component" value="Unassembled WGS sequence"/>
</dbReference>
<dbReference type="SUPFAM" id="SSF51735">
    <property type="entry name" value="NAD(P)-binding Rossmann-fold domains"/>
    <property type="match status" value="1"/>
</dbReference>
<dbReference type="NCBIfam" id="NF009466">
    <property type="entry name" value="PRK12826.1-2"/>
    <property type="match status" value="1"/>
</dbReference>
<dbReference type="PRINTS" id="PR00081">
    <property type="entry name" value="GDHRDH"/>
</dbReference>
<dbReference type="FunFam" id="3.40.50.720:FF:000173">
    <property type="entry name" value="3-oxoacyl-[acyl-carrier protein] reductase"/>
    <property type="match status" value="1"/>
</dbReference>
<comment type="caution">
    <text evidence="5">The sequence shown here is derived from an EMBL/GenBank/DDBJ whole genome shotgun (WGS) entry which is preliminary data.</text>
</comment>
<feature type="domain" description="Ketoreductase" evidence="4">
    <location>
        <begin position="37"/>
        <end position="221"/>
    </location>
</feature>
<dbReference type="InterPro" id="IPR050259">
    <property type="entry name" value="SDR"/>
</dbReference>
<dbReference type="eggNOG" id="COG1028">
    <property type="taxonomic scope" value="Bacteria"/>
</dbReference>
<organism evidence="5 6">
    <name type="scientific">Xanthomonas vesicatoria ATCC 35937</name>
    <dbReference type="NCBI Taxonomy" id="925775"/>
    <lineage>
        <taxon>Bacteria</taxon>
        <taxon>Pseudomonadati</taxon>
        <taxon>Pseudomonadota</taxon>
        <taxon>Gammaproteobacteria</taxon>
        <taxon>Lysobacterales</taxon>
        <taxon>Lysobacteraceae</taxon>
        <taxon>Xanthomonas</taxon>
    </lineage>
</organism>
<dbReference type="SMART" id="SM00822">
    <property type="entry name" value="PKS_KR"/>
    <property type="match status" value="1"/>
</dbReference>
<dbReference type="AlphaFoldDB" id="F0BGT5"/>
<dbReference type="PANTHER" id="PTHR42879:SF2">
    <property type="entry name" value="3-OXOACYL-[ACYL-CARRIER-PROTEIN] REDUCTASE FABG"/>
    <property type="match status" value="1"/>
</dbReference>
<evidence type="ECO:0000256" key="2">
    <source>
        <dbReference type="ARBA" id="ARBA00023002"/>
    </source>
</evidence>
<sequence>MDAARLFLRRLRIARMVGLLPRSGFDEISMSTSIPQRRALVTGGSGDLGGAICRHLAAQGRHVIVHANRNLARAQEVVAAIVAAGGSAEAVAFDVADAQASGAALERLLEAGPIQIVVNNAGIHDDAPMAGMNAEQWHRVIDVSLHGFFNVTQPLLLPMARTRWGRIVSVSSVAAVLGNRGQTNYAAAKAALHGASKSLSREMASRGIAVNVVAPGVIESDMVGDSFAPEVIKQLVPAGRVGKPDEVAALVAFLCSDAAGYINGQVIGINGGMG</sequence>
<evidence type="ECO:0000256" key="3">
    <source>
        <dbReference type="RuleBase" id="RU000363"/>
    </source>
</evidence>
<accession>F0BGT5</accession>
<proteinExistence type="inferred from homology"/>
<evidence type="ECO:0000256" key="1">
    <source>
        <dbReference type="ARBA" id="ARBA00006484"/>
    </source>
</evidence>
<evidence type="ECO:0000313" key="5">
    <source>
        <dbReference type="EMBL" id="EGD08312.1"/>
    </source>
</evidence>
<name>F0BGT5_9XANT</name>
<keyword evidence="2" id="KW-0560">Oxidoreductase</keyword>
<dbReference type="NCBIfam" id="NF004200">
    <property type="entry name" value="PRK05653.1-5"/>
    <property type="match status" value="1"/>
</dbReference>